<dbReference type="KEGG" id="sgr:SGR_6374"/>
<dbReference type="EMBL" id="AP009493">
    <property type="protein sequence ID" value="BAG23203.1"/>
    <property type="molecule type" value="Genomic_DNA"/>
</dbReference>
<dbReference type="RefSeq" id="WP_003970691.1">
    <property type="nucleotide sequence ID" value="NC_010572.1"/>
</dbReference>
<dbReference type="InterPro" id="IPR025751">
    <property type="entry name" value="RsbRD_N_dom"/>
</dbReference>
<feature type="domain" description="PucR C-terminal helix-turn-helix" evidence="3">
    <location>
        <begin position="339"/>
        <end position="394"/>
    </location>
</feature>
<dbReference type="PANTHER" id="PTHR33744">
    <property type="entry name" value="CARBOHYDRATE DIACID REGULATOR"/>
    <property type="match status" value="1"/>
</dbReference>
<evidence type="ECO:0000256" key="2">
    <source>
        <dbReference type="SAM" id="MobiDB-lite"/>
    </source>
</evidence>
<evidence type="ECO:0000259" key="4">
    <source>
        <dbReference type="Pfam" id="PF14361"/>
    </source>
</evidence>
<dbReference type="InterPro" id="IPR025736">
    <property type="entry name" value="PucR_C-HTH_dom"/>
</dbReference>
<evidence type="ECO:0000259" key="3">
    <source>
        <dbReference type="Pfam" id="PF13556"/>
    </source>
</evidence>
<evidence type="ECO:0000313" key="6">
    <source>
        <dbReference type="EMBL" id="BAG23203.1"/>
    </source>
</evidence>
<feature type="domain" description="CdaR GGDEF-like" evidence="5">
    <location>
        <begin position="178"/>
        <end position="288"/>
    </location>
</feature>
<organism evidence="6 7">
    <name type="scientific">Streptomyces griseus subsp. griseus (strain JCM 4626 / CBS 651.72 / NBRC 13350 / KCC S-0626 / ISP 5235)</name>
    <dbReference type="NCBI Taxonomy" id="455632"/>
    <lineage>
        <taxon>Bacteria</taxon>
        <taxon>Bacillati</taxon>
        <taxon>Actinomycetota</taxon>
        <taxon>Actinomycetes</taxon>
        <taxon>Kitasatosporales</taxon>
        <taxon>Streptomycetaceae</taxon>
        <taxon>Streptomyces</taxon>
    </lineage>
</organism>
<dbReference type="Pfam" id="PF13556">
    <property type="entry name" value="HTH_30"/>
    <property type="match status" value="1"/>
</dbReference>
<dbReference type="InterPro" id="IPR042070">
    <property type="entry name" value="PucR_C-HTH_sf"/>
</dbReference>
<evidence type="ECO:0000313" key="7">
    <source>
        <dbReference type="Proteomes" id="UP000001685"/>
    </source>
</evidence>
<feature type="region of interest" description="Disordered" evidence="2">
    <location>
        <begin position="1"/>
        <end position="20"/>
    </location>
</feature>
<dbReference type="Gene3D" id="1.10.10.2840">
    <property type="entry name" value="PucR C-terminal helix-turn-helix domain"/>
    <property type="match status" value="1"/>
</dbReference>
<dbReference type="InterPro" id="IPR051448">
    <property type="entry name" value="CdaR-like_regulators"/>
</dbReference>
<dbReference type="AlphaFoldDB" id="B1W5P6"/>
<feature type="domain" description="RsbT co-antagonist protein RsbRD N-terminal" evidence="4">
    <location>
        <begin position="55"/>
        <end position="161"/>
    </location>
</feature>
<dbReference type="Proteomes" id="UP000001685">
    <property type="component" value="Chromosome"/>
</dbReference>
<protein>
    <recommendedName>
        <fullName evidence="8">PucR family transcriptional regulator</fullName>
    </recommendedName>
</protein>
<gene>
    <name evidence="6" type="ordered locus">SGR_6374</name>
</gene>
<dbReference type="HOGENOM" id="CLU_051160_1_0_11"/>
<proteinExistence type="inferred from homology"/>
<evidence type="ECO:0008006" key="8">
    <source>
        <dbReference type="Google" id="ProtNLM"/>
    </source>
</evidence>
<evidence type="ECO:0000256" key="1">
    <source>
        <dbReference type="ARBA" id="ARBA00006754"/>
    </source>
</evidence>
<dbReference type="Pfam" id="PF17853">
    <property type="entry name" value="GGDEF_2"/>
    <property type="match status" value="1"/>
</dbReference>
<dbReference type="InterPro" id="IPR041522">
    <property type="entry name" value="CdaR_GGDEF"/>
</dbReference>
<dbReference type="eggNOG" id="COG2508">
    <property type="taxonomic scope" value="Bacteria"/>
</dbReference>
<evidence type="ECO:0000259" key="5">
    <source>
        <dbReference type="Pfam" id="PF17853"/>
    </source>
</evidence>
<sequence length="417" mass="44340">MAQLQLLPPHDEAHTAGATSEALRQEVTAHCGDDATAWAVQTSAGLCPDGQDALPELVALSVAYRLHRGTGLPASVIAEAESLVRTQVERGCDLAHGLGLIRSAHGRIASAVLAACARIEDPDERTAAMTGTASLVFDAVDELSRVVSDRFAAERERWLAGPAAEQRAVVLSLVRGESVDVERAARKLCYDLRQNHVALVMWAERGSGAQELQKTATRLLNRLGCRSTLLVPMGGDGLWAWGLRPNGDAEELAPLLAADPAVQVAVGLPGAGLAGFRTSHEQAMAAAQLGLRSATNARVHTYRELELGALLARDEQAAADFVCRELGGLGDDSPSAGALRATLKCYLDHDRSVATVAQRLHIAKNTVLYRIKRAEQVRGRPLGDNRLQLHTALYLAETFGVSRPAVQPDAAPAVRTA</sequence>
<comment type="similarity">
    <text evidence="1">Belongs to the CdaR family.</text>
</comment>
<accession>B1W5P6</accession>
<dbReference type="PANTHER" id="PTHR33744:SF1">
    <property type="entry name" value="DNA-BINDING TRANSCRIPTIONAL ACTIVATOR ADER"/>
    <property type="match status" value="1"/>
</dbReference>
<name>B1W5P6_STRGG</name>
<dbReference type="Pfam" id="PF14361">
    <property type="entry name" value="RsbRD_N"/>
    <property type="match status" value="1"/>
</dbReference>
<reference evidence="7" key="1">
    <citation type="journal article" date="2008" name="J. Bacteriol.">
        <title>Genome sequence of the streptomycin-producing microorganism Streptomyces griseus IFO 13350.</title>
        <authorList>
            <person name="Ohnishi Y."/>
            <person name="Ishikawa J."/>
            <person name="Hara H."/>
            <person name="Suzuki H."/>
            <person name="Ikenoya M."/>
            <person name="Ikeda H."/>
            <person name="Yamashita A."/>
            <person name="Hattori M."/>
            <person name="Horinouchi S."/>
        </authorList>
    </citation>
    <scope>NUCLEOTIDE SEQUENCE [LARGE SCALE GENOMIC DNA]</scope>
    <source>
        <strain evidence="7">JCM 4626 / NBRC 13350</strain>
    </source>
</reference>
<dbReference type="PATRIC" id="fig|455632.4.peg.6534"/>